<dbReference type="RefSeq" id="WP_355716867.1">
    <property type="nucleotide sequence ID" value="NZ_JBEXNP010000004.1"/>
</dbReference>
<protein>
    <recommendedName>
        <fullName evidence="3">Protein kilB</fullName>
    </recommendedName>
</protein>
<name>A0ABW6R721_9ACTN</name>
<keyword evidence="2" id="KW-1185">Reference proteome</keyword>
<evidence type="ECO:0008006" key="3">
    <source>
        <dbReference type="Google" id="ProtNLM"/>
    </source>
</evidence>
<evidence type="ECO:0000313" key="1">
    <source>
        <dbReference type="EMBL" id="MFF3337295.1"/>
    </source>
</evidence>
<accession>A0ABW6R721</accession>
<reference evidence="1 2" key="1">
    <citation type="submission" date="2024-10" db="EMBL/GenBank/DDBJ databases">
        <title>The Natural Products Discovery Center: Release of the First 8490 Sequenced Strains for Exploring Actinobacteria Biosynthetic Diversity.</title>
        <authorList>
            <person name="Kalkreuter E."/>
            <person name="Kautsar S.A."/>
            <person name="Yang D."/>
            <person name="Bader C.D."/>
            <person name="Teijaro C.N."/>
            <person name="Fluegel L."/>
            <person name="Davis C.M."/>
            <person name="Simpson J.R."/>
            <person name="Lauterbach L."/>
            <person name="Steele A.D."/>
            <person name="Gui C."/>
            <person name="Meng S."/>
            <person name="Li G."/>
            <person name="Viehrig K."/>
            <person name="Ye F."/>
            <person name="Su P."/>
            <person name="Kiefer A.F."/>
            <person name="Nichols A."/>
            <person name="Cepeda A.J."/>
            <person name="Yan W."/>
            <person name="Fan B."/>
            <person name="Jiang Y."/>
            <person name="Adhikari A."/>
            <person name="Zheng C.-J."/>
            <person name="Schuster L."/>
            <person name="Cowan T.M."/>
            <person name="Smanski M.J."/>
            <person name="Chevrette M.G."/>
            <person name="De Carvalho L.P.S."/>
            <person name="Shen B."/>
        </authorList>
    </citation>
    <scope>NUCLEOTIDE SEQUENCE [LARGE SCALE GENOMIC DNA]</scope>
    <source>
        <strain evidence="1 2">NPDC003029</strain>
    </source>
</reference>
<dbReference type="EMBL" id="JBIAPK010000001">
    <property type="protein sequence ID" value="MFF3337295.1"/>
    <property type="molecule type" value="Genomic_DNA"/>
</dbReference>
<proteinExistence type="predicted"/>
<organism evidence="1 2">
    <name type="scientific">Streptomyces flavidovirens</name>
    <dbReference type="NCBI Taxonomy" id="67298"/>
    <lineage>
        <taxon>Bacteria</taxon>
        <taxon>Bacillati</taxon>
        <taxon>Actinomycetota</taxon>
        <taxon>Actinomycetes</taxon>
        <taxon>Kitasatosporales</taxon>
        <taxon>Streptomycetaceae</taxon>
        <taxon>Streptomyces</taxon>
    </lineage>
</organism>
<dbReference type="Proteomes" id="UP001601976">
    <property type="component" value="Unassembled WGS sequence"/>
</dbReference>
<sequence length="152" mass="16720">MGTALIAVIGTLLGSVATHFFQRQTAERTAALARAEQLRQERISAYSAFAAALVDYRRAQNDRWHRKAEAPDSADAKTSRLDSYPLRSAARQALIRVQLVCADREAVRLAEAALEFTHSMHGAGDEPERARRSDQAKEALSKFIEAAAPSVR</sequence>
<evidence type="ECO:0000313" key="2">
    <source>
        <dbReference type="Proteomes" id="UP001601976"/>
    </source>
</evidence>
<gene>
    <name evidence="1" type="ORF">ACFYWW_00975</name>
</gene>
<comment type="caution">
    <text evidence="1">The sequence shown here is derived from an EMBL/GenBank/DDBJ whole genome shotgun (WGS) entry which is preliminary data.</text>
</comment>